<organism evidence="2 3">
    <name type="scientific">Agrilus planipennis</name>
    <name type="common">Emerald ash borer</name>
    <name type="synonym">Agrilus marcopoli</name>
    <dbReference type="NCBI Taxonomy" id="224129"/>
    <lineage>
        <taxon>Eukaryota</taxon>
        <taxon>Metazoa</taxon>
        <taxon>Ecdysozoa</taxon>
        <taxon>Arthropoda</taxon>
        <taxon>Hexapoda</taxon>
        <taxon>Insecta</taxon>
        <taxon>Pterygota</taxon>
        <taxon>Neoptera</taxon>
        <taxon>Endopterygota</taxon>
        <taxon>Coleoptera</taxon>
        <taxon>Polyphaga</taxon>
        <taxon>Elateriformia</taxon>
        <taxon>Buprestoidea</taxon>
        <taxon>Buprestidae</taxon>
        <taxon>Agrilinae</taxon>
        <taxon>Agrilus</taxon>
    </lineage>
</organism>
<gene>
    <name evidence="3" type="primary">LOC108739590</name>
</gene>
<feature type="transmembrane region" description="Helical" evidence="1">
    <location>
        <begin position="81"/>
        <end position="104"/>
    </location>
</feature>
<dbReference type="GeneID" id="108739590"/>
<dbReference type="AlphaFoldDB" id="A0A1W4WYZ6"/>
<keyword evidence="1" id="KW-0472">Membrane</keyword>
<keyword evidence="2" id="KW-1185">Reference proteome</keyword>
<keyword evidence="1" id="KW-1133">Transmembrane helix</keyword>
<proteinExistence type="predicted"/>
<accession>A0A1W4WYZ6</accession>
<reference evidence="3" key="1">
    <citation type="submission" date="2025-08" db="UniProtKB">
        <authorList>
            <consortium name="RefSeq"/>
        </authorList>
    </citation>
    <scope>IDENTIFICATION</scope>
    <source>
        <tissue evidence="3">Entire body</tissue>
    </source>
</reference>
<dbReference type="KEGG" id="apln:108739590"/>
<sequence>MSCLGECLDIGPPPDSIIFIPPPPVPDFLQSPLQDVVLNTTPCTVIPICEAWVQVQGGGKFSELPRKDVETWAASTIDDTWLLILVASSVVVLLLGALLAMFLLKCREINLFGSTDCTLHSRDIHQTKSPDQRECSGFNGTVSHKYLHPTEAVLYTGSPTMHDNRLVWAALTPRGTQHFISESYPKNLINYVENDVHYEAVDNLTAHPLQSPTYDDYQKGKLIRAVHIRDISNWE</sequence>
<evidence type="ECO:0000313" key="3">
    <source>
        <dbReference type="RefSeq" id="XP_018329069.1"/>
    </source>
</evidence>
<dbReference type="InParanoid" id="A0A1W4WYZ6"/>
<keyword evidence="1" id="KW-0812">Transmembrane</keyword>
<evidence type="ECO:0000256" key="1">
    <source>
        <dbReference type="SAM" id="Phobius"/>
    </source>
</evidence>
<dbReference type="FunCoup" id="A0A1W4WYZ6">
    <property type="interactions" value="5"/>
</dbReference>
<name>A0A1W4WYZ6_AGRPL</name>
<dbReference type="OrthoDB" id="6341359at2759"/>
<evidence type="ECO:0000313" key="2">
    <source>
        <dbReference type="Proteomes" id="UP000192223"/>
    </source>
</evidence>
<dbReference type="Proteomes" id="UP000192223">
    <property type="component" value="Unplaced"/>
</dbReference>
<dbReference type="RefSeq" id="XP_018329069.1">
    <property type="nucleotide sequence ID" value="XM_018473567.1"/>
</dbReference>
<protein>
    <submittedName>
        <fullName evidence="3">Uncharacterized protein LOC108739590 isoform X1</fullName>
    </submittedName>
</protein>